<dbReference type="RefSeq" id="XP_013413997.1">
    <property type="nucleotide sequence ID" value="XM_013558543.1"/>
</dbReference>
<dbReference type="RefSeq" id="XP_013414001.1">
    <property type="nucleotide sequence ID" value="XM_013558547.1"/>
</dbReference>
<evidence type="ECO:0000259" key="18">
    <source>
        <dbReference type="PROSITE" id="PS50262"/>
    </source>
</evidence>
<evidence type="ECO:0000256" key="5">
    <source>
        <dbReference type="ARBA" id="ARBA00022692"/>
    </source>
</evidence>
<evidence type="ECO:0000256" key="17">
    <source>
        <dbReference type="SAM" id="Phobius"/>
    </source>
</evidence>
<keyword evidence="19" id="KW-1185">Reference proteome</keyword>
<comment type="subcellular location">
    <subcellularLocation>
        <location evidence="2">Cell membrane</location>
        <topology evidence="2">Multi-pass membrane protein</topology>
    </subcellularLocation>
    <subcellularLocation>
        <location evidence="1">Cell projection</location>
        <location evidence="1">Cilium membrane</location>
    </subcellularLocation>
</comment>
<dbReference type="RefSeq" id="XP_013414000.1">
    <property type="nucleotide sequence ID" value="XM_013558546.1"/>
</dbReference>
<keyword evidence="4" id="KW-1003">Cell membrane</keyword>
<evidence type="ECO:0000256" key="15">
    <source>
        <dbReference type="RuleBase" id="RU000688"/>
    </source>
</evidence>
<feature type="transmembrane region" description="Helical" evidence="17">
    <location>
        <begin position="130"/>
        <end position="148"/>
    </location>
</feature>
<evidence type="ECO:0000256" key="13">
    <source>
        <dbReference type="ARBA" id="ARBA00023224"/>
    </source>
</evidence>
<keyword evidence="3" id="KW-0217">Developmental protein</keyword>
<feature type="transmembrane region" description="Helical" evidence="17">
    <location>
        <begin position="216"/>
        <end position="244"/>
    </location>
</feature>
<dbReference type="PROSITE" id="PS50262">
    <property type="entry name" value="G_PROTEIN_RECEP_F1_2"/>
    <property type="match status" value="1"/>
</dbReference>
<dbReference type="Gene3D" id="1.20.1070.10">
    <property type="entry name" value="Rhodopsin 7-helix transmembrane proteins"/>
    <property type="match status" value="1"/>
</dbReference>
<dbReference type="SMART" id="SM01381">
    <property type="entry name" value="7TM_GPCR_Srsx"/>
    <property type="match status" value="1"/>
</dbReference>
<dbReference type="RefSeq" id="XP_013413995.1">
    <property type="nucleotide sequence ID" value="XM_013558541.1"/>
</dbReference>
<evidence type="ECO:0000313" key="19">
    <source>
        <dbReference type="Proteomes" id="UP000085678"/>
    </source>
</evidence>
<dbReference type="GO" id="GO:0004930">
    <property type="term" value="F:G protein-coupled receptor activity"/>
    <property type="evidence" value="ECO:0007669"/>
    <property type="project" value="UniProtKB-KW"/>
</dbReference>
<keyword evidence="14" id="KW-0966">Cell projection</keyword>
<keyword evidence="8" id="KW-0969">Cilium</keyword>
<dbReference type="PANTHER" id="PTHR22752">
    <property type="entry name" value="G PROTEIN-COUPLED RECEPTOR"/>
    <property type="match status" value="1"/>
</dbReference>
<feature type="transmembrane region" description="Helical" evidence="17">
    <location>
        <begin position="311"/>
        <end position="330"/>
    </location>
</feature>
<gene>
    <name evidence="20 21 22 23 24 25 26 27" type="primary">LOC106176242</name>
</gene>
<evidence type="ECO:0000256" key="2">
    <source>
        <dbReference type="ARBA" id="ARBA00004651"/>
    </source>
</evidence>
<proteinExistence type="inferred from homology"/>
<dbReference type="Proteomes" id="UP000085678">
    <property type="component" value="Unplaced"/>
</dbReference>
<name>A0A1S3JUJ4_LINAN</name>
<dbReference type="PRINTS" id="PR00237">
    <property type="entry name" value="GPCRRHODOPSN"/>
</dbReference>
<keyword evidence="9 17" id="KW-0472">Membrane</keyword>
<organism evidence="19 23">
    <name type="scientific">Lingula anatina</name>
    <name type="common">Brachiopod</name>
    <name type="synonym">Lingula unguis</name>
    <dbReference type="NCBI Taxonomy" id="7574"/>
    <lineage>
        <taxon>Eukaryota</taxon>
        <taxon>Metazoa</taxon>
        <taxon>Spiralia</taxon>
        <taxon>Lophotrochozoa</taxon>
        <taxon>Brachiopoda</taxon>
        <taxon>Linguliformea</taxon>
        <taxon>Lingulata</taxon>
        <taxon>Lingulida</taxon>
        <taxon>Linguloidea</taxon>
        <taxon>Lingulidae</taxon>
        <taxon>Lingula</taxon>
    </lineage>
</organism>
<dbReference type="GO" id="GO:0005768">
    <property type="term" value="C:endosome"/>
    <property type="evidence" value="ECO:0007669"/>
    <property type="project" value="TreeGrafter"/>
</dbReference>
<dbReference type="RefSeq" id="XP_013413999.1">
    <property type="nucleotide sequence ID" value="XM_013558545.1"/>
</dbReference>
<dbReference type="PANTHER" id="PTHR22752:SF10">
    <property type="entry name" value="G-PROTEIN COUPLED RECEPTOR 161"/>
    <property type="match status" value="1"/>
</dbReference>
<evidence type="ECO:0000256" key="7">
    <source>
        <dbReference type="ARBA" id="ARBA00023040"/>
    </source>
</evidence>
<dbReference type="AlphaFoldDB" id="A0A1S3JUJ4"/>
<evidence type="ECO:0000256" key="4">
    <source>
        <dbReference type="ARBA" id="ARBA00022475"/>
    </source>
</evidence>
<comment type="similarity">
    <text evidence="15">Belongs to the G-protein coupled receptor 1 family.</text>
</comment>
<evidence type="ECO:0000256" key="11">
    <source>
        <dbReference type="ARBA" id="ARBA00023170"/>
    </source>
</evidence>
<dbReference type="Pfam" id="PF00001">
    <property type="entry name" value="7tm_1"/>
    <property type="match status" value="1"/>
</dbReference>
<feature type="transmembrane region" description="Helical" evidence="17">
    <location>
        <begin position="51"/>
        <end position="78"/>
    </location>
</feature>
<feature type="transmembrane region" description="Helical" evidence="17">
    <location>
        <begin position="342"/>
        <end position="365"/>
    </location>
</feature>
<evidence type="ECO:0000313" key="20">
    <source>
        <dbReference type="RefSeq" id="XP_013413995.1"/>
    </source>
</evidence>
<reference evidence="20 21" key="1">
    <citation type="submission" date="2025-04" db="UniProtKB">
        <authorList>
            <consortium name="RefSeq"/>
        </authorList>
    </citation>
    <scope>IDENTIFICATION</scope>
    <source>
        <tissue evidence="20 21">Gonads</tissue>
    </source>
</reference>
<keyword evidence="11 15" id="KW-0675">Receptor</keyword>
<evidence type="ECO:0000256" key="3">
    <source>
        <dbReference type="ARBA" id="ARBA00022473"/>
    </source>
</evidence>
<dbReference type="GO" id="GO:0060170">
    <property type="term" value="C:ciliary membrane"/>
    <property type="evidence" value="ECO:0007669"/>
    <property type="project" value="UniProtKB-SubCell"/>
</dbReference>
<dbReference type="OrthoDB" id="5980076at2759"/>
<dbReference type="CDD" id="cd00637">
    <property type="entry name" value="7tm_classA_rhodopsin-like"/>
    <property type="match status" value="1"/>
</dbReference>
<dbReference type="RefSeq" id="XP_013414002.1">
    <property type="nucleotide sequence ID" value="XM_013558548.1"/>
</dbReference>
<dbReference type="SUPFAM" id="SSF81321">
    <property type="entry name" value="Family A G protein-coupled receptor-like"/>
    <property type="match status" value="1"/>
</dbReference>
<feature type="compositionally biased region" description="Polar residues" evidence="16">
    <location>
        <begin position="499"/>
        <end position="509"/>
    </location>
</feature>
<evidence type="ECO:0000256" key="16">
    <source>
        <dbReference type="SAM" id="MobiDB-lite"/>
    </source>
</evidence>
<keyword evidence="5 15" id="KW-0812">Transmembrane</keyword>
<dbReference type="STRING" id="7574.A0A1S3JUJ4"/>
<feature type="region of interest" description="Disordered" evidence="16">
    <location>
        <begin position="254"/>
        <end position="283"/>
    </location>
</feature>
<evidence type="ECO:0000313" key="27">
    <source>
        <dbReference type="RefSeq" id="XP_013414002.1"/>
    </source>
</evidence>
<evidence type="ECO:0000313" key="21">
    <source>
        <dbReference type="RefSeq" id="XP_013413996.1"/>
    </source>
</evidence>
<evidence type="ECO:0000256" key="9">
    <source>
        <dbReference type="ARBA" id="ARBA00023136"/>
    </source>
</evidence>
<evidence type="ECO:0000256" key="12">
    <source>
        <dbReference type="ARBA" id="ARBA00023180"/>
    </source>
</evidence>
<keyword evidence="10" id="KW-1015">Disulfide bond</keyword>
<feature type="domain" description="G-protein coupled receptors family 1 profile" evidence="18">
    <location>
        <begin position="68"/>
        <end position="363"/>
    </location>
</feature>
<feature type="transmembrane region" description="Helical" evidence="17">
    <location>
        <begin position="169"/>
        <end position="189"/>
    </location>
</feature>
<dbReference type="InterPro" id="IPR017452">
    <property type="entry name" value="GPCR_Rhodpsn_7TM"/>
</dbReference>
<feature type="region of interest" description="Disordered" evidence="16">
    <location>
        <begin position="497"/>
        <end position="520"/>
    </location>
</feature>
<evidence type="ECO:0000313" key="22">
    <source>
        <dbReference type="RefSeq" id="XP_013413997.1"/>
    </source>
</evidence>
<sequence>MFDTYNMPAAHASNLSIVSGLETNLSKNIVAADYNGKMAVIGGVEDDPVKIAITVTLMSVVFLVTICSNLLVFAVFYKRRSALLTISNRFILNLAAGDFLMGLLVMPFALTSAWTQEWVFGNLWCQVTGVSNTLLFAACILTLLLISVDRYSAITSPLHYSMRFTTLRANLMICAVWILASLFAIPPLFGWNYIEFQKHKCLCTVKWRTQVLKDKFYTIFLSVLCFIIPFLITLWVYITVFRAAQKTSARARRNSVQPELSSDDLLPREGSRRGSAQGVAGNNGLRRRSSILSRSISLFHKDDRKAAKTGMIVMSTFCICWVPYFIIIVLESTMSDPSSIPSLVEVLSIWLAFTSCALNPIVYVFRNRVIQKELRRLWKKWKCMKDRSHFRDNQRNKSVISFKETKDREALQGVDTKQNCLKVRSFSASSTINRSDSSSTTSSGNEKMKKAVTISLLDNHTDGRQTSEHHEPVENCNNQETRNHKTTTEMLDTEMKTMASPSSGTSLSNLAEGADNITRTKGDGVHFFIG</sequence>
<evidence type="ECO:0000256" key="6">
    <source>
        <dbReference type="ARBA" id="ARBA00022989"/>
    </source>
</evidence>
<evidence type="ECO:0000256" key="8">
    <source>
        <dbReference type="ARBA" id="ARBA00023069"/>
    </source>
</evidence>
<dbReference type="RefSeq" id="XP_013413998.1">
    <property type="nucleotide sequence ID" value="XM_013558544.1"/>
</dbReference>
<dbReference type="GeneID" id="106176242"/>
<evidence type="ECO:0000313" key="26">
    <source>
        <dbReference type="RefSeq" id="XP_013414001.1"/>
    </source>
</evidence>
<dbReference type="KEGG" id="lak:106176242"/>
<keyword evidence="6 17" id="KW-1133">Transmembrane helix</keyword>
<feature type="region of interest" description="Disordered" evidence="16">
    <location>
        <begin position="461"/>
        <end position="484"/>
    </location>
</feature>
<dbReference type="RefSeq" id="XP_013413996.1">
    <property type="nucleotide sequence ID" value="XM_013558542.1"/>
</dbReference>
<protein>
    <submittedName>
        <fullName evidence="20 21">Tyramine receptor tyra-2</fullName>
    </submittedName>
</protein>
<evidence type="ECO:0000256" key="10">
    <source>
        <dbReference type="ARBA" id="ARBA00023157"/>
    </source>
</evidence>
<dbReference type="InterPro" id="IPR000276">
    <property type="entry name" value="GPCR_Rhodpsn"/>
</dbReference>
<evidence type="ECO:0000313" key="25">
    <source>
        <dbReference type="RefSeq" id="XP_013414000.1"/>
    </source>
</evidence>
<keyword evidence="7 15" id="KW-0297">G-protein coupled receptor</keyword>
<accession>A0A1S3JUJ4</accession>
<evidence type="ECO:0000313" key="24">
    <source>
        <dbReference type="RefSeq" id="XP_013413999.1"/>
    </source>
</evidence>
<evidence type="ECO:0000256" key="14">
    <source>
        <dbReference type="ARBA" id="ARBA00023273"/>
    </source>
</evidence>
<keyword evidence="13 15" id="KW-0807">Transducer</keyword>
<feature type="transmembrane region" description="Helical" evidence="17">
    <location>
        <begin position="90"/>
        <end position="110"/>
    </location>
</feature>
<evidence type="ECO:0000256" key="1">
    <source>
        <dbReference type="ARBA" id="ARBA00004309"/>
    </source>
</evidence>
<dbReference type="PROSITE" id="PS00237">
    <property type="entry name" value="G_PROTEIN_RECEP_F1_1"/>
    <property type="match status" value="1"/>
</dbReference>
<feature type="compositionally biased region" description="Basic and acidic residues" evidence="16">
    <location>
        <begin position="461"/>
        <end position="473"/>
    </location>
</feature>
<evidence type="ECO:0000313" key="23">
    <source>
        <dbReference type="RefSeq" id="XP_013413998.1"/>
    </source>
</evidence>
<keyword evidence="12" id="KW-0325">Glycoprotein</keyword>